<dbReference type="EMBL" id="MU864394">
    <property type="protein sequence ID" value="KAK4187962.1"/>
    <property type="molecule type" value="Genomic_DNA"/>
</dbReference>
<evidence type="ECO:0000313" key="2">
    <source>
        <dbReference type="Proteomes" id="UP001302126"/>
    </source>
</evidence>
<proteinExistence type="predicted"/>
<dbReference type="AlphaFoldDB" id="A0AAN6WXI8"/>
<organism evidence="1 2">
    <name type="scientific">Podospora australis</name>
    <dbReference type="NCBI Taxonomy" id="1536484"/>
    <lineage>
        <taxon>Eukaryota</taxon>
        <taxon>Fungi</taxon>
        <taxon>Dikarya</taxon>
        <taxon>Ascomycota</taxon>
        <taxon>Pezizomycotina</taxon>
        <taxon>Sordariomycetes</taxon>
        <taxon>Sordariomycetidae</taxon>
        <taxon>Sordariales</taxon>
        <taxon>Podosporaceae</taxon>
        <taxon>Podospora</taxon>
    </lineage>
</organism>
<reference evidence="1" key="2">
    <citation type="submission" date="2023-05" db="EMBL/GenBank/DDBJ databases">
        <authorList>
            <consortium name="Lawrence Berkeley National Laboratory"/>
            <person name="Steindorff A."/>
            <person name="Hensen N."/>
            <person name="Bonometti L."/>
            <person name="Westerberg I."/>
            <person name="Brannstrom I.O."/>
            <person name="Guillou S."/>
            <person name="Cros-Aarteil S."/>
            <person name="Calhoun S."/>
            <person name="Haridas S."/>
            <person name="Kuo A."/>
            <person name="Mondo S."/>
            <person name="Pangilinan J."/>
            <person name="Riley R."/>
            <person name="Labutti K."/>
            <person name="Andreopoulos B."/>
            <person name="Lipzen A."/>
            <person name="Chen C."/>
            <person name="Yanf M."/>
            <person name="Daum C."/>
            <person name="Ng V."/>
            <person name="Clum A."/>
            <person name="Ohm R."/>
            <person name="Martin F."/>
            <person name="Silar P."/>
            <person name="Natvig D."/>
            <person name="Lalanne C."/>
            <person name="Gautier V."/>
            <person name="Ament-Velasquez S.L."/>
            <person name="Kruys A."/>
            <person name="Hutchinson M.I."/>
            <person name="Powell A.J."/>
            <person name="Barry K."/>
            <person name="Miller A.N."/>
            <person name="Grigoriev I.V."/>
            <person name="Debuchy R."/>
            <person name="Gladieux P."/>
            <person name="Thoren M.H."/>
            <person name="Johannesson H."/>
        </authorList>
    </citation>
    <scope>NUCLEOTIDE SEQUENCE</scope>
    <source>
        <strain evidence="1">PSN309</strain>
    </source>
</reference>
<dbReference type="Proteomes" id="UP001302126">
    <property type="component" value="Unassembled WGS sequence"/>
</dbReference>
<gene>
    <name evidence="1" type="ORF">QBC35DRAFT_215314</name>
</gene>
<accession>A0AAN6WXI8</accession>
<keyword evidence="2" id="KW-1185">Reference proteome</keyword>
<protein>
    <submittedName>
        <fullName evidence="1">Uncharacterized protein</fullName>
    </submittedName>
</protein>
<sequence>MGRTKGWWDMDLLLLRTHTWTCDRLVARQHQLLSFVSQLGNRRRVWSGEVGEISFSDIQIGKQQIGIFSCYENWGMERMRGRMGYHQHQFVGFHAGGRAQHQAGTNSLTSQSRRHDTTNTVSFLCSTTSLLLFDFFLFFDWPREPPWIRTGGTTKGPDKGSELEHHVLRTIFARETAKLTLLSGFSPFTVFFWEKKVSFFFTVKIVSLFTNSERT</sequence>
<name>A0AAN6WXI8_9PEZI</name>
<evidence type="ECO:0000313" key="1">
    <source>
        <dbReference type="EMBL" id="KAK4187962.1"/>
    </source>
</evidence>
<reference evidence="1" key="1">
    <citation type="journal article" date="2023" name="Mol. Phylogenet. Evol.">
        <title>Genome-scale phylogeny and comparative genomics of the fungal order Sordariales.</title>
        <authorList>
            <person name="Hensen N."/>
            <person name="Bonometti L."/>
            <person name="Westerberg I."/>
            <person name="Brannstrom I.O."/>
            <person name="Guillou S."/>
            <person name="Cros-Aarteil S."/>
            <person name="Calhoun S."/>
            <person name="Haridas S."/>
            <person name="Kuo A."/>
            <person name="Mondo S."/>
            <person name="Pangilinan J."/>
            <person name="Riley R."/>
            <person name="LaButti K."/>
            <person name="Andreopoulos B."/>
            <person name="Lipzen A."/>
            <person name="Chen C."/>
            <person name="Yan M."/>
            <person name="Daum C."/>
            <person name="Ng V."/>
            <person name="Clum A."/>
            <person name="Steindorff A."/>
            <person name="Ohm R.A."/>
            <person name="Martin F."/>
            <person name="Silar P."/>
            <person name="Natvig D.O."/>
            <person name="Lalanne C."/>
            <person name="Gautier V."/>
            <person name="Ament-Velasquez S.L."/>
            <person name="Kruys A."/>
            <person name="Hutchinson M.I."/>
            <person name="Powell A.J."/>
            <person name="Barry K."/>
            <person name="Miller A.N."/>
            <person name="Grigoriev I.V."/>
            <person name="Debuchy R."/>
            <person name="Gladieux P."/>
            <person name="Hiltunen Thoren M."/>
            <person name="Johannesson H."/>
        </authorList>
    </citation>
    <scope>NUCLEOTIDE SEQUENCE</scope>
    <source>
        <strain evidence="1">PSN309</strain>
    </source>
</reference>
<comment type="caution">
    <text evidence="1">The sequence shown here is derived from an EMBL/GenBank/DDBJ whole genome shotgun (WGS) entry which is preliminary data.</text>
</comment>